<protein>
    <submittedName>
        <fullName evidence="1">Uncharacterized protein</fullName>
    </submittedName>
</protein>
<reference evidence="1 2" key="1">
    <citation type="submission" date="2013-02" db="EMBL/GenBank/DDBJ databases">
        <title>A novel strain isolated from Lonar lake, Maharashtra, India.</title>
        <authorList>
            <person name="Singh A."/>
        </authorList>
    </citation>
    <scope>NUCLEOTIDE SEQUENCE [LARGE SCALE GENOMIC DNA]</scope>
    <source>
        <strain evidence="1 2">AK24</strain>
    </source>
</reference>
<evidence type="ECO:0000313" key="2">
    <source>
        <dbReference type="Proteomes" id="UP000013909"/>
    </source>
</evidence>
<evidence type="ECO:0000313" key="1">
    <source>
        <dbReference type="EMBL" id="EON77869.1"/>
    </source>
</evidence>
<gene>
    <name evidence="1" type="ORF">ADIS_1788</name>
</gene>
<dbReference type="STRING" id="1232681.ADIS_1788"/>
<dbReference type="AlphaFoldDB" id="R7ZV45"/>
<name>R7ZV45_9BACT</name>
<organism evidence="1 2">
    <name type="scientific">Lunatimonas lonarensis</name>
    <dbReference type="NCBI Taxonomy" id="1232681"/>
    <lineage>
        <taxon>Bacteria</taxon>
        <taxon>Pseudomonadati</taxon>
        <taxon>Bacteroidota</taxon>
        <taxon>Cytophagia</taxon>
        <taxon>Cytophagales</taxon>
        <taxon>Cyclobacteriaceae</taxon>
    </lineage>
</organism>
<keyword evidence="2" id="KW-1185">Reference proteome</keyword>
<accession>R7ZV45</accession>
<proteinExistence type="predicted"/>
<dbReference type="Proteomes" id="UP000013909">
    <property type="component" value="Unassembled WGS sequence"/>
</dbReference>
<comment type="caution">
    <text evidence="1">The sequence shown here is derived from an EMBL/GenBank/DDBJ whole genome shotgun (WGS) entry which is preliminary data.</text>
</comment>
<sequence length="163" mass="18218">MFLVCFLMMACTAVQAPKSKVPRLKDIEQDGRGGWIIMHLAEESLEVTGELLSVSDDEIVLLTGGGLFRYEQHTIDRARVVIYNTETAKFGLWTALSSLATVTNGYFLLITAPLNLITGAVVTGTESKRDNYVDFPEDGWPVFRKFARFPQGMPEELQARDLK</sequence>
<dbReference type="EMBL" id="AQHR01000049">
    <property type="protein sequence ID" value="EON77869.1"/>
    <property type="molecule type" value="Genomic_DNA"/>
</dbReference>